<gene>
    <name evidence="1" type="ORF">LACBIDRAFT_322506</name>
</gene>
<evidence type="ECO:0000313" key="2">
    <source>
        <dbReference type="Proteomes" id="UP000001194"/>
    </source>
</evidence>
<dbReference type="OrthoDB" id="2658103at2759"/>
<dbReference type="KEGG" id="lbc:LACBIDRAFT_322506"/>
<reference evidence="1 2" key="1">
    <citation type="journal article" date="2008" name="Nature">
        <title>The genome of Laccaria bicolor provides insights into mycorrhizal symbiosis.</title>
        <authorList>
            <person name="Martin F."/>
            <person name="Aerts A."/>
            <person name="Ahren D."/>
            <person name="Brun A."/>
            <person name="Danchin E.G.J."/>
            <person name="Duchaussoy F."/>
            <person name="Gibon J."/>
            <person name="Kohler A."/>
            <person name="Lindquist E."/>
            <person name="Pereda V."/>
            <person name="Salamov A."/>
            <person name="Shapiro H.J."/>
            <person name="Wuyts J."/>
            <person name="Blaudez D."/>
            <person name="Buee M."/>
            <person name="Brokstein P."/>
            <person name="Canbaeck B."/>
            <person name="Cohen D."/>
            <person name="Courty P.E."/>
            <person name="Coutinho P.M."/>
            <person name="Delaruelle C."/>
            <person name="Detter J.C."/>
            <person name="Deveau A."/>
            <person name="DiFazio S."/>
            <person name="Duplessis S."/>
            <person name="Fraissinet-Tachet L."/>
            <person name="Lucic E."/>
            <person name="Frey-Klett P."/>
            <person name="Fourrey C."/>
            <person name="Feussner I."/>
            <person name="Gay G."/>
            <person name="Grimwood J."/>
            <person name="Hoegger P.J."/>
            <person name="Jain P."/>
            <person name="Kilaru S."/>
            <person name="Labbe J."/>
            <person name="Lin Y.C."/>
            <person name="Legue V."/>
            <person name="Le Tacon F."/>
            <person name="Marmeisse R."/>
            <person name="Melayah D."/>
            <person name="Montanini B."/>
            <person name="Muratet M."/>
            <person name="Nehls U."/>
            <person name="Niculita-Hirzel H."/>
            <person name="Oudot-Le Secq M.P."/>
            <person name="Peter M."/>
            <person name="Quesneville H."/>
            <person name="Rajashekar B."/>
            <person name="Reich M."/>
            <person name="Rouhier N."/>
            <person name="Schmutz J."/>
            <person name="Yin T."/>
            <person name="Chalot M."/>
            <person name="Henrissat B."/>
            <person name="Kuees U."/>
            <person name="Lucas S."/>
            <person name="Van de Peer Y."/>
            <person name="Podila G.K."/>
            <person name="Polle A."/>
            <person name="Pukkila P.J."/>
            <person name="Richardson P.M."/>
            <person name="Rouze P."/>
            <person name="Sanders I.R."/>
            <person name="Stajich J.E."/>
            <person name="Tunlid A."/>
            <person name="Tuskan G."/>
            <person name="Grigoriev I.V."/>
        </authorList>
    </citation>
    <scope>NUCLEOTIDE SEQUENCE [LARGE SCALE GENOMIC DNA]</scope>
    <source>
        <strain evidence="2">S238N-H82 / ATCC MYA-4686</strain>
    </source>
</reference>
<dbReference type="EMBL" id="DS547093">
    <property type="protein sequence ID" value="EDR13518.1"/>
    <property type="molecule type" value="Genomic_DNA"/>
</dbReference>
<name>B0CWJ0_LACBS</name>
<proteinExistence type="predicted"/>
<dbReference type="AlphaFoldDB" id="B0CWJ0"/>
<dbReference type="HOGENOM" id="CLU_532164_0_0_1"/>
<organism evidence="2">
    <name type="scientific">Laccaria bicolor (strain S238N-H82 / ATCC MYA-4686)</name>
    <name type="common">Bicoloured deceiver</name>
    <name type="synonym">Laccaria laccata var. bicolor</name>
    <dbReference type="NCBI Taxonomy" id="486041"/>
    <lineage>
        <taxon>Eukaryota</taxon>
        <taxon>Fungi</taxon>
        <taxon>Dikarya</taxon>
        <taxon>Basidiomycota</taxon>
        <taxon>Agaricomycotina</taxon>
        <taxon>Agaricomycetes</taxon>
        <taxon>Agaricomycetidae</taxon>
        <taxon>Agaricales</taxon>
        <taxon>Agaricineae</taxon>
        <taxon>Hydnangiaceae</taxon>
        <taxon>Laccaria</taxon>
    </lineage>
</organism>
<dbReference type="Proteomes" id="UP000001194">
    <property type="component" value="Unassembled WGS sequence"/>
</dbReference>
<evidence type="ECO:0000313" key="1">
    <source>
        <dbReference type="EMBL" id="EDR13518.1"/>
    </source>
</evidence>
<keyword evidence="2" id="KW-1185">Reference proteome</keyword>
<sequence>MLGPSKRQRAIRSNIKAHPKLKDLKKRIQDDIAFTRLLSCMLMLHLKVYHIFRLPPNWSPPGISQMTEPTEPATTTDPPAHYQEAAILAQTQAPWMKTIGWFTYREACGHPSFGSLGLSIWLGSHTPPLQDTRVLRHVTTPHFLGHRITSTWYWLAAPCYEPSPTYPGFSPLPSHTHAFVNSLPMKAMFTAWQPPSLLETLLLSLLTFHHHLTTTTILIHPNSTLIHVFTACNLFLGKNPFYAGFPQFTKKNVKDWSRMIACSANRLNLRQAPVPLPNIDELNPTVGRQRAENCSSESQEKVAIASAERSANLWLKYAPTYTLSRITLTDLMERTKNCDKDVDKANTIISGMQDLEADACSAKFMDKTGKTLACVFSHRTQMNDQATVERKGRGERTAYPGPHKWTLKDVQASKSEDQHWDGIPSRAPPDCPEDVEYIRDGVGECFKVAFPNYYSQYKAAFEAGAWMMEDPGPWLGRAIVWKFPVETHVDSLDDWSSLLSPTYSYRTPIGLD</sequence>
<dbReference type="GeneID" id="6071934"/>
<accession>B0CWJ0</accession>
<dbReference type="InParanoid" id="B0CWJ0"/>
<dbReference type="RefSeq" id="XP_001876016.1">
    <property type="nucleotide sequence ID" value="XM_001875981.1"/>
</dbReference>
<protein>
    <submittedName>
        <fullName evidence="1">Predicted protein</fullName>
    </submittedName>
</protein>